<name>R7S8A5_TRAVS</name>
<keyword evidence="2" id="KW-1185">Reference proteome</keyword>
<dbReference type="AlphaFoldDB" id="R7S8A5"/>
<sequence length="164" mass="18121">MSFPFDPFWPNPSKYRYKDVYPTKAAAKAAALKGRDTCALCPAGGALHYGDCSLHVPSAWIGALRASVIADLSPNLCVGAIVNPLVQPSHESATAWVNHVPCMIRTSLPIYIAWPKDTTEVIRKYPFLRDYLPKPCDIREVVANDAGWVVMHLRPQVVSQQVSF</sequence>
<protein>
    <submittedName>
        <fullName evidence="1">Uncharacterized protein</fullName>
    </submittedName>
</protein>
<evidence type="ECO:0000313" key="2">
    <source>
        <dbReference type="Proteomes" id="UP000054317"/>
    </source>
</evidence>
<organism evidence="1 2">
    <name type="scientific">Trametes versicolor (strain FP-101664)</name>
    <name type="common">White-rot fungus</name>
    <name type="synonym">Coriolus versicolor</name>
    <dbReference type="NCBI Taxonomy" id="717944"/>
    <lineage>
        <taxon>Eukaryota</taxon>
        <taxon>Fungi</taxon>
        <taxon>Dikarya</taxon>
        <taxon>Basidiomycota</taxon>
        <taxon>Agaricomycotina</taxon>
        <taxon>Agaricomycetes</taxon>
        <taxon>Polyporales</taxon>
        <taxon>Polyporaceae</taxon>
        <taxon>Trametes</taxon>
    </lineage>
</organism>
<proteinExistence type="predicted"/>
<accession>R7S8A5</accession>
<dbReference type="RefSeq" id="XP_008045424.1">
    <property type="nucleotide sequence ID" value="XM_008047233.1"/>
</dbReference>
<dbReference type="GeneID" id="19417369"/>
<reference evidence="2" key="1">
    <citation type="journal article" date="2012" name="Science">
        <title>The Paleozoic origin of enzymatic lignin decomposition reconstructed from 31 fungal genomes.</title>
        <authorList>
            <person name="Floudas D."/>
            <person name="Binder M."/>
            <person name="Riley R."/>
            <person name="Barry K."/>
            <person name="Blanchette R.A."/>
            <person name="Henrissat B."/>
            <person name="Martinez A.T."/>
            <person name="Otillar R."/>
            <person name="Spatafora J.W."/>
            <person name="Yadav J.S."/>
            <person name="Aerts A."/>
            <person name="Benoit I."/>
            <person name="Boyd A."/>
            <person name="Carlson A."/>
            <person name="Copeland A."/>
            <person name="Coutinho P.M."/>
            <person name="de Vries R.P."/>
            <person name="Ferreira P."/>
            <person name="Findley K."/>
            <person name="Foster B."/>
            <person name="Gaskell J."/>
            <person name="Glotzer D."/>
            <person name="Gorecki P."/>
            <person name="Heitman J."/>
            <person name="Hesse C."/>
            <person name="Hori C."/>
            <person name="Igarashi K."/>
            <person name="Jurgens J.A."/>
            <person name="Kallen N."/>
            <person name="Kersten P."/>
            <person name="Kohler A."/>
            <person name="Kuees U."/>
            <person name="Kumar T.K.A."/>
            <person name="Kuo A."/>
            <person name="LaButti K."/>
            <person name="Larrondo L.F."/>
            <person name="Lindquist E."/>
            <person name="Ling A."/>
            <person name="Lombard V."/>
            <person name="Lucas S."/>
            <person name="Lundell T."/>
            <person name="Martin R."/>
            <person name="McLaughlin D.J."/>
            <person name="Morgenstern I."/>
            <person name="Morin E."/>
            <person name="Murat C."/>
            <person name="Nagy L.G."/>
            <person name="Nolan M."/>
            <person name="Ohm R.A."/>
            <person name="Patyshakuliyeva A."/>
            <person name="Rokas A."/>
            <person name="Ruiz-Duenas F.J."/>
            <person name="Sabat G."/>
            <person name="Salamov A."/>
            <person name="Samejima M."/>
            <person name="Schmutz J."/>
            <person name="Slot J.C."/>
            <person name="St John F."/>
            <person name="Stenlid J."/>
            <person name="Sun H."/>
            <person name="Sun S."/>
            <person name="Syed K."/>
            <person name="Tsang A."/>
            <person name="Wiebenga A."/>
            <person name="Young D."/>
            <person name="Pisabarro A."/>
            <person name="Eastwood D.C."/>
            <person name="Martin F."/>
            <person name="Cullen D."/>
            <person name="Grigoriev I.V."/>
            <person name="Hibbett D.S."/>
        </authorList>
    </citation>
    <scope>NUCLEOTIDE SEQUENCE [LARGE SCALE GENOMIC DNA]</scope>
    <source>
        <strain evidence="2">FP-101664</strain>
    </source>
</reference>
<gene>
    <name evidence="1" type="ORF">TRAVEDRAFT_54315</name>
</gene>
<dbReference type="EMBL" id="JH711798">
    <property type="protein sequence ID" value="EIW51897.1"/>
    <property type="molecule type" value="Genomic_DNA"/>
</dbReference>
<evidence type="ECO:0000313" key="1">
    <source>
        <dbReference type="EMBL" id="EIW51897.1"/>
    </source>
</evidence>
<dbReference type="OrthoDB" id="2747589at2759"/>
<dbReference type="KEGG" id="tvs:TRAVEDRAFT_54315"/>
<dbReference type="Proteomes" id="UP000054317">
    <property type="component" value="Unassembled WGS sequence"/>
</dbReference>